<reference evidence="2" key="1">
    <citation type="journal article" date="2020" name="Fungal Divers.">
        <title>Resolving the Mortierellaceae phylogeny through synthesis of multi-gene phylogenetics and phylogenomics.</title>
        <authorList>
            <person name="Vandepol N."/>
            <person name="Liber J."/>
            <person name="Desiro A."/>
            <person name="Na H."/>
            <person name="Kennedy M."/>
            <person name="Barry K."/>
            <person name="Grigoriev I.V."/>
            <person name="Miller A.N."/>
            <person name="O'Donnell K."/>
            <person name="Stajich J.E."/>
            <person name="Bonito G."/>
        </authorList>
    </citation>
    <scope>NUCLEOTIDE SEQUENCE</scope>
    <source>
        <strain evidence="2">NRRL 28262</strain>
    </source>
</reference>
<evidence type="ECO:0000313" key="3">
    <source>
        <dbReference type="Proteomes" id="UP001194580"/>
    </source>
</evidence>
<gene>
    <name evidence="2" type="ORF">BGZ95_005819</name>
</gene>
<dbReference type="InterPro" id="IPR032675">
    <property type="entry name" value="LRR_dom_sf"/>
</dbReference>
<feature type="non-terminal residue" evidence="2">
    <location>
        <position position="574"/>
    </location>
</feature>
<organism evidence="2 3">
    <name type="scientific">Linnemannia exigua</name>
    <dbReference type="NCBI Taxonomy" id="604196"/>
    <lineage>
        <taxon>Eukaryota</taxon>
        <taxon>Fungi</taxon>
        <taxon>Fungi incertae sedis</taxon>
        <taxon>Mucoromycota</taxon>
        <taxon>Mortierellomycotina</taxon>
        <taxon>Mortierellomycetes</taxon>
        <taxon>Mortierellales</taxon>
        <taxon>Mortierellaceae</taxon>
        <taxon>Linnemannia</taxon>
    </lineage>
</organism>
<proteinExistence type="predicted"/>
<protein>
    <submittedName>
        <fullName evidence="2">Uncharacterized protein</fullName>
    </submittedName>
</protein>
<comment type="caution">
    <text evidence="2">The sequence shown here is derived from an EMBL/GenBank/DDBJ whole genome shotgun (WGS) entry which is preliminary data.</text>
</comment>
<dbReference type="Gene3D" id="3.80.10.10">
    <property type="entry name" value="Ribonuclease Inhibitor"/>
    <property type="match status" value="1"/>
</dbReference>
<dbReference type="EMBL" id="JAAAIL010002695">
    <property type="protein sequence ID" value="KAG0255227.1"/>
    <property type="molecule type" value="Genomic_DNA"/>
</dbReference>
<dbReference type="AlphaFoldDB" id="A0AAD4D1I5"/>
<evidence type="ECO:0000313" key="2">
    <source>
        <dbReference type="EMBL" id="KAG0255227.1"/>
    </source>
</evidence>
<feature type="region of interest" description="Disordered" evidence="1">
    <location>
        <begin position="57"/>
        <end position="124"/>
    </location>
</feature>
<sequence length="574" mass="65001">MTRLKELDLIVCAEESVWQGWSLKLMLALPSSSIEVCHLDSADVLNSRTFWGQARKEENDATRGSLVAQSHHDGGGEDQDEGEDKRYSEDEVGLHEEVDGSCDGTEDDWEAEKDYDGDDHHGPREFEVDQEDIPESLCLKAPLTQLKTLAALEMHVLTRDEILSVFDRCPLIERLKVPTVSASRCSELESLAKSISDRCPHLRYLSSRQNSDGDLVIWLMQAIKSQQLEKVEIRNMDYIWSGEVTRHAFSNHSGSLREIDFQYSTRVSGKDLQAILEVCEGLEVFKSRSDYSLYDAVLNLSDAISAPWASKKLRHLEIFIGIPKMDSRDPYYQRLAPVILSEYEIQLFENLEKFYRQIASLVELEYLDLRAVYYDKDSGIELELSRLDSKANTFPGMLNLYDTEKGSPGYLDLLTGLVKLRELRGSVCVSTNETKFTVGEREEEWFLTHWPSLERVEFFVTADNSGGFLERFKEARPLNVVSAISTARPCEGHNYSSNTVLQHPRTIQHLSPSPQQGFALLPHPNQSSAPKAFRTMALSRAHLVVFGSERESTDVNESCTGTFEEYGVCEVVDV</sequence>
<feature type="compositionally biased region" description="Basic and acidic residues" evidence="1">
    <location>
        <begin position="83"/>
        <end position="98"/>
    </location>
</feature>
<feature type="compositionally biased region" description="Basic and acidic residues" evidence="1">
    <location>
        <begin position="112"/>
        <end position="124"/>
    </location>
</feature>
<evidence type="ECO:0000256" key="1">
    <source>
        <dbReference type="SAM" id="MobiDB-lite"/>
    </source>
</evidence>
<name>A0AAD4D1I5_9FUNG</name>
<keyword evidence="3" id="KW-1185">Reference proteome</keyword>
<dbReference type="SUPFAM" id="SSF52047">
    <property type="entry name" value="RNI-like"/>
    <property type="match status" value="1"/>
</dbReference>
<dbReference type="Proteomes" id="UP001194580">
    <property type="component" value="Unassembled WGS sequence"/>
</dbReference>
<accession>A0AAD4D1I5</accession>